<evidence type="ECO:0000256" key="2">
    <source>
        <dbReference type="SAM" id="MobiDB-lite"/>
    </source>
</evidence>
<evidence type="ECO:0000313" key="4">
    <source>
        <dbReference type="EMBL" id="KAH6585621.1"/>
    </source>
</evidence>
<sequence length="512" mass="57131">MCNVSKWFNTVISKRTLGLLREEDQTLGDRTRWPSRLRSPHSSPIGFSDDLIPRPVSALLSQLDMDGFTLLPRSTQQPSWSPFSWRPTSIEKAVESEHRLLSQFLNIRFTGSQQPKAPEPLHPPPSSTSSCTARTTAAQSAANLVPTPLNPLLTGAELGQVQVGPNHFINTLVLEQTWQREQSSQTQPHSIPGSFTSFLLRTFHSLASTTSQKPIRNLVMTHGYGAGLGFFYRNYPTLAQVPGYRVFAIDWLGMANSSRPNFPSFAKYMTEEEKVEATESFFVDSLETWRAKMGLEKIVLMGHSMGGYLSAAYALKHPDRVEKLLLVSPVGVPTLPPKEDQRPWKGILPTIARNMWQMNITPMSVIRTLGPLGPSLVKTYTSRRFDKMDPAEVSSIDAYIYHISAQTGSGEFALAHLLAPGAWAYSPLHNRLSALKMPVSFIYGTDDWMNFRFAMLTAPTISTDSRVSLIKDAGHHMYFDNPSGFDNSIIAEMSDLPIGPYSVPEVEYVYMK</sequence>
<comment type="caution">
    <text evidence="4">The sequence shown here is derived from an EMBL/GenBank/DDBJ whole genome shotgun (WGS) entry which is preliminary data.</text>
</comment>
<evidence type="ECO:0000256" key="1">
    <source>
        <dbReference type="ARBA" id="ARBA00038097"/>
    </source>
</evidence>
<gene>
    <name evidence="4" type="ORF">BASA50_001229</name>
</gene>
<feature type="compositionally biased region" description="Pro residues" evidence="2">
    <location>
        <begin position="117"/>
        <end position="126"/>
    </location>
</feature>
<dbReference type="Gene3D" id="3.40.50.1820">
    <property type="entry name" value="alpha/beta hydrolase"/>
    <property type="match status" value="1"/>
</dbReference>
<feature type="domain" description="AB hydrolase-1" evidence="3">
    <location>
        <begin position="218"/>
        <end position="346"/>
    </location>
</feature>
<comment type="similarity">
    <text evidence="1">Belongs to the peptidase S33 family. ABHD4/ABHD5 subfamily.</text>
</comment>
<keyword evidence="5" id="KW-1185">Reference proteome</keyword>
<evidence type="ECO:0000313" key="5">
    <source>
        <dbReference type="Proteomes" id="UP001648503"/>
    </source>
</evidence>
<name>A0ABQ8ES09_9FUNG</name>
<dbReference type="SUPFAM" id="SSF53474">
    <property type="entry name" value="alpha/beta-Hydrolases"/>
    <property type="match status" value="1"/>
</dbReference>
<dbReference type="Pfam" id="PF00561">
    <property type="entry name" value="Abhydrolase_1"/>
    <property type="match status" value="1"/>
</dbReference>
<dbReference type="EMBL" id="JAFCIX010000580">
    <property type="protein sequence ID" value="KAH6585621.1"/>
    <property type="molecule type" value="Genomic_DNA"/>
</dbReference>
<accession>A0ABQ8ES09</accession>
<feature type="compositionally biased region" description="Low complexity" evidence="2">
    <location>
        <begin position="127"/>
        <end position="139"/>
    </location>
</feature>
<organism evidence="4 5">
    <name type="scientific">Batrachochytrium salamandrivorans</name>
    <dbReference type="NCBI Taxonomy" id="1357716"/>
    <lineage>
        <taxon>Eukaryota</taxon>
        <taxon>Fungi</taxon>
        <taxon>Fungi incertae sedis</taxon>
        <taxon>Chytridiomycota</taxon>
        <taxon>Chytridiomycota incertae sedis</taxon>
        <taxon>Chytridiomycetes</taxon>
        <taxon>Rhizophydiales</taxon>
        <taxon>Rhizophydiales incertae sedis</taxon>
        <taxon>Batrachochytrium</taxon>
    </lineage>
</organism>
<reference evidence="4 5" key="1">
    <citation type="submission" date="2021-02" db="EMBL/GenBank/DDBJ databases">
        <title>Variation within the Batrachochytrium salamandrivorans European outbreak.</title>
        <authorList>
            <person name="Kelly M."/>
            <person name="Pasmans F."/>
            <person name="Shea T.P."/>
            <person name="Munoz J.F."/>
            <person name="Carranza S."/>
            <person name="Cuomo C.A."/>
            <person name="Martel A."/>
        </authorList>
    </citation>
    <scope>NUCLEOTIDE SEQUENCE [LARGE SCALE GENOMIC DNA]</scope>
    <source>
        <strain evidence="4 5">AMFP18/2</strain>
    </source>
</reference>
<dbReference type="InterPro" id="IPR000073">
    <property type="entry name" value="AB_hydrolase_1"/>
</dbReference>
<dbReference type="PANTHER" id="PTHR42886">
    <property type="entry name" value="RE40534P-RELATED"/>
    <property type="match status" value="1"/>
</dbReference>
<feature type="region of interest" description="Disordered" evidence="2">
    <location>
        <begin position="112"/>
        <end position="139"/>
    </location>
</feature>
<dbReference type="Proteomes" id="UP001648503">
    <property type="component" value="Unassembled WGS sequence"/>
</dbReference>
<dbReference type="InterPro" id="IPR029058">
    <property type="entry name" value="AB_hydrolase_fold"/>
</dbReference>
<protein>
    <recommendedName>
        <fullName evidence="3">AB hydrolase-1 domain-containing protein</fullName>
    </recommendedName>
</protein>
<dbReference type="PANTHER" id="PTHR42886:SF29">
    <property type="entry name" value="PUMMELIG, ISOFORM A"/>
    <property type="match status" value="1"/>
</dbReference>
<evidence type="ECO:0000259" key="3">
    <source>
        <dbReference type="Pfam" id="PF00561"/>
    </source>
</evidence>
<proteinExistence type="inferred from homology"/>